<evidence type="ECO:0000313" key="3">
    <source>
        <dbReference type="Proteomes" id="UP000520767"/>
    </source>
</evidence>
<dbReference type="PANTHER" id="PTHR42834:SF1">
    <property type="entry name" value="ENDONUCLEASE_EXONUCLEASE_PHOSPHATASE FAMILY PROTEIN (AFU_ORTHOLOGUE AFUA_3G09210)"/>
    <property type="match status" value="1"/>
</dbReference>
<comment type="caution">
    <text evidence="2">The sequence shown here is derived from an EMBL/GenBank/DDBJ whole genome shotgun (WGS) entry which is preliminary data.</text>
</comment>
<dbReference type="Gene3D" id="3.60.10.10">
    <property type="entry name" value="Endonuclease/exonuclease/phosphatase"/>
    <property type="match status" value="1"/>
</dbReference>
<name>A0A7W7Q4S7_9PSEU</name>
<dbReference type="PANTHER" id="PTHR42834">
    <property type="entry name" value="ENDONUCLEASE/EXONUCLEASE/PHOSPHATASE FAMILY PROTEIN (AFU_ORTHOLOGUE AFUA_3G09210)"/>
    <property type="match status" value="1"/>
</dbReference>
<sequence length="590" mass="64111">MRREGLVLVGATALALCAPPAAHAVADDLRIHDIQGTTRLSPYDGQQVSEVRGIVTAVRAFGSARGFWIQDPTPDSSSATSEGLLVFTGSVSPTVAVGDQVSVAGTVDEYYPDGPPDTAVHQSTTELVRATWTVESSGHALPDAEVLDVPRDLTANGDIERTPLRPRRYALDYYESLEGMRVRLDDAPVVGPTTQYNEVWLTSRPRENRTARGGVLYWGYRADNTGRIKVESLIPFSQHPFPQANVRDTLAGETSGPLDYDEFGGYVIQATAIGELQPGGLRPEVTRRQRDGELAVGTYNVENLSPTDPASKFQRLAQGVVDHLASPDILSLEEIQDDNGATDDQVVTAGQTLRRFVDAVVAAGGPRYEWRQIDPVDGADGGQPGGNIRVAFLFDPSRVSFVDRPGGDATTPVEVVDGHLSVSPGRIDPGSEAWADSRKPLAGEFTFRGRTVFVVANHFNSKGGDEPLYGRHQPPTRSSETQRLAQAKEVREFVKELPRRANTVVLGGLNDFQFSQALDELSPPLLDLINLLPRDERYSYIYEGNSQTLDHVLVGGRIAGLDYDVVHVNAEFANQASDHDPQVVRLSLAE</sequence>
<dbReference type="EMBL" id="JACHJQ010000003">
    <property type="protein sequence ID" value="MBB4907070.1"/>
    <property type="molecule type" value="Genomic_DNA"/>
</dbReference>
<organism evidence="2 3">
    <name type="scientific">Actinophytocola algeriensis</name>
    <dbReference type="NCBI Taxonomy" id="1768010"/>
    <lineage>
        <taxon>Bacteria</taxon>
        <taxon>Bacillati</taxon>
        <taxon>Actinomycetota</taxon>
        <taxon>Actinomycetes</taxon>
        <taxon>Pseudonocardiales</taxon>
        <taxon>Pseudonocardiaceae</taxon>
    </lineage>
</organism>
<reference evidence="2 3" key="1">
    <citation type="submission" date="2020-08" db="EMBL/GenBank/DDBJ databases">
        <title>Genomic Encyclopedia of Type Strains, Phase III (KMG-III): the genomes of soil and plant-associated and newly described type strains.</title>
        <authorList>
            <person name="Whitman W."/>
        </authorList>
    </citation>
    <scope>NUCLEOTIDE SEQUENCE [LARGE SCALE GENOMIC DNA]</scope>
    <source>
        <strain evidence="2 3">CECT 8960</strain>
    </source>
</reference>
<proteinExistence type="predicted"/>
<dbReference type="CDD" id="cd04486">
    <property type="entry name" value="YhcR_OBF_like"/>
    <property type="match status" value="1"/>
</dbReference>
<protein>
    <recommendedName>
        <fullName evidence="4">Endonuclease/exonuclease/phosphatase domain-containing protein</fullName>
    </recommendedName>
</protein>
<dbReference type="InterPro" id="IPR036691">
    <property type="entry name" value="Endo/exonu/phosph_ase_sf"/>
</dbReference>
<evidence type="ECO:0008006" key="4">
    <source>
        <dbReference type="Google" id="ProtNLM"/>
    </source>
</evidence>
<keyword evidence="1" id="KW-0732">Signal</keyword>
<dbReference type="RefSeq" id="WP_221463798.1">
    <property type="nucleotide sequence ID" value="NZ_JACHJQ010000003.1"/>
</dbReference>
<dbReference type="SUPFAM" id="SSF56219">
    <property type="entry name" value="DNase I-like"/>
    <property type="match status" value="1"/>
</dbReference>
<evidence type="ECO:0000256" key="1">
    <source>
        <dbReference type="SAM" id="SignalP"/>
    </source>
</evidence>
<feature type="signal peptide" evidence="1">
    <location>
        <begin position="1"/>
        <end position="24"/>
    </location>
</feature>
<dbReference type="Proteomes" id="UP000520767">
    <property type="component" value="Unassembled WGS sequence"/>
</dbReference>
<feature type="chain" id="PRO_5030529128" description="Endonuclease/exonuclease/phosphatase domain-containing protein" evidence="1">
    <location>
        <begin position="25"/>
        <end position="590"/>
    </location>
</feature>
<keyword evidence="3" id="KW-1185">Reference proteome</keyword>
<gene>
    <name evidence="2" type="ORF">FHR82_003290</name>
</gene>
<evidence type="ECO:0000313" key="2">
    <source>
        <dbReference type="EMBL" id="MBB4907070.1"/>
    </source>
</evidence>
<dbReference type="AlphaFoldDB" id="A0A7W7Q4S7"/>
<accession>A0A7W7Q4S7</accession>